<organism evidence="1 2">
    <name type="scientific">Mycobacterium sherrisii</name>
    <dbReference type="NCBI Taxonomy" id="243061"/>
    <lineage>
        <taxon>Bacteria</taxon>
        <taxon>Bacillati</taxon>
        <taxon>Actinomycetota</taxon>
        <taxon>Actinomycetes</taxon>
        <taxon>Mycobacteriales</taxon>
        <taxon>Mycobacteriaceae</taxon>
        <taxon>Mycobacterium</taxon>
        <taxon>Mycobacterium simiae complex</taxon>
    </lineage>
</organism>
<keyword evidence="2" id="KW-1185">Reference proteome</keyword>
<gene>
    <name evidence="1" type="ORF">BHQ21_23750</name>
</gene>
<dbReference type="Proteomes" id="UP000094224">
    <property type="component" value="Unassembled WGS sequence"/>
</dbReference>
<sequence>MDQRIGVRSIGVYAADDNVENARGFINEARAGNSIRRQGDIYVVDDGADLTLNTGAPGNLDLTEHVEVLLGTLEDSVRARTKCNAPRPTLAREQQRLIDEALLGHYVEMYLRALEQQDRQALVQQARQVLGDDADADVVRPA</sequence>
<dbReference type="EMBL" id="MIHC01000059">
    <property type="protein sequence ID" value="ODR01279.1"/>
    <property type="molecule type" value="Genomic_DNA"/>
</dbReference>
<evidence type="ECO:0000313" key="2">
    <source>
        <dbReference type="Proteomes" id="UP000094224"/>
    </source>
</evidence>
<dbReference type="RefSeq" id="WP_069402741.1">
    <property type="nucleotide sequence ID" value="NZ_MIHC01000059.1"/>
</dbReference>
<name>A0A1E3SGN0_9MYCO</name>
<proteinExistence type="predicted"/>
<evidence type="ECO:0000313" key="1">
    <source>
        <dbReference type="EMBL" id="ODR01279.1"/>
    </source>
</evidence>
<comment type="caution">
    <text evidence="1">The sequence shown here is derived from an EMBL/GenBank/DDBJ whole genome shotgun (WGS) entry which is preliminary data.</text>
</comment>
<accession>A0A1E3SGN0</accession>
<reference evidence="2" key="1">
    <citation type="submission" date="2016-09" db="EMBL/GenBank/DDBJ databases">
        <authorList>
            <person name="Greninger A.L."/>
            <person name="Jerome K.R."/>
            <person name="Mcnair B."/>
            <person name="Wallis C."/>
            <person name="Fang F."/>
        </authorList>
    </citation>
    <scope>NUCLEOTIDE SEQUENCE [LARGE SCALE GENOMIC DNA]</scope>
    <source>
        <strain evidence="2">BC1_M4</strain>
    </source>
</reference>
<protein>
    <submittedName>
        <fullName evidence="1">Uncharacterized protein</fullName>
    </submittedName>
</protein>
<dbReference type="AlphaFoldDB" id="A0A1E3SGN0"/>